<reference evidence="2" key="1">
    <citation type="journal article" date="2009" name="Genome Res.">
        <title>Comparative genomic analyses of the human fungal pathogens Coccidioides and their relatives.</title>
        <authorList>
            <person name="Sharpton T.J."/>
            <person name="Stajich J.E."/>
            <person name="Rounsley S.D."/>
            <person name="Gardner M.J."/>
            <person name="Wortman J.R."/>
            <person name="Jordar V.S."/>
            <person name="Maiti R."/>
            <person name="Kodira C.D."/>
            <person name="Neafsey D.E."/>
            <person name="Zeng Q."/>
            <person name="Hung C.-Y."/>
            <person name="McMahan C."/>
            <person name="Muszewska A."/>
            <person name="Grynberg M."/>
            <person name="Mandel M.A."/>
            <person name="Kellner E.M."/>
            <person name="Barker B.M."/>
            <person name="Galgiani J.N."/>
            <person name="Orbach M.J."/>
            <person name="Kirkland T.N."/>
            <person name="Cole G.T."/>
            <person name="Henn M.R."/>
            <person name="Birren B.W."/>
            <person name="Taylor J.W."/>
        </authorList>
    </citation>
    <scope>NUCLEOTIDE SEQUENCE [LARGE SCALE GENOMIC DNA]</scope>
    <source>
        <strain evidence="2">RS</strain>
    </source>
</reference>
<gene>
    <name evidence="1" type="ORF">CIMG_13264</name>
</gene>
<dbReference type="VEuPathDB" id="FungiDB:CIMG_13264"/>
<sequence>MATQLLIVGSLRISNDCGLGMCLIGVWGVGNLPEHGFMHLENTGINKTCTRPGNVSWSGNARACGRVREICICLEGYFARKEHLNEITLKLSIRQPENPVFDTNRTMQLIAKVIWLAFRIMLFEKVAHGAAPPITCHGNASTLDCSRRTSNDPHLAEGQTRGESELKLLVKRNSRPSGADQRVHGRDVLPAGIAKTLDKRKEGWRTMPAFVRNMWVVWMGGPWGTPGLSRYESLERFCPAKTHTICFLFLAVVGFGLFDRSEQTTLSQARPWLVEAIRGSGYASRFATSCSNAGGGRRPADQLIFQYQESRRADKQIPSPSPGLGAHHSLDSFATRARPLESDWFRRKLIHFPSAPVLHRS</sequence>
<proteinExistence type="predicted"/>
<protein>
    <submittedName>
        <fullName evidence="1">Uncharacterized protein</fullName>
    </submittedName>
</protein>
<evidence type="ECO:0000313" key="1">
    <source>
        <dbReference type="EMBL" id="EAS29382.3"/>
    </source>
</evidence>
<name>J3K4W0_COCIM</name>
<dbReference type="InParanoid" id="J3K4W0"/>
<dbReference type="EMBL" id="GG704913">
    <property type="protein sequence ID" value="EAS29382.3"/>
    <property type="molecule type" value="Genomic_DNA"/>
</dbReference>
<dbReference type="KEGG" id="cim:CIMG_13264"/>
<dbReference type="RefSeq" id="XP_001240965.2">
    <property type="nucleotide sequence ID" value="XM_001240964.2"/>
</dbReference>
<reference evidence="2" key="2">
    <citation type="journal article" date="2010" name="Genome Res.">
        <title>Population genomic sequencing of Coccidioides fungi reveals recent hybridization and transposon control.</title>
        <authorList>
            <person name="Neafsey D.E."/>
            <person name="Barker B.M."/>
            <person name="Sharpton T.J."/>
            <person name="Stajich J.E."/>
            <person name="Park D.J."/>
            <person name="Whiston E."/>
            <person name="Hung C.-Y."/>
            <person name="McMahan C."/>
            <person name="White J."/>
            <person name="Sykes S."/>
            <person name="Heiman D."/>
            <person name="Young S."/>
            <person name="Zeng Q."/>
            <person name="Abouelleil A."/>
            <person name="Aftuck L."/>
            <person name="Bessette D."/>
            <person name="Brown A."/>
            <person name="FitzGerald M."/>
            <person name="Lui A."/>
            <person name="Macdonald J.P."/>
            <person name="Priest M."/>
            <person name="Orbach M.J."/>
            <person name="Galgiani J.N."/>
            <person name="Kirkland T.N."/>
            <person name="Cole G.T."/>
            <person name="Birren B.W."/>
            <person name="Henn M.R."/>
            <person name="Taylor J.W."/>
            <person name="Rounsley S.D."/>
        </authorList>
    </citation>
    <scope>GENOME REANNOTATION</scope>
    <source>
        <strain evidence="2">RS</strain>
    </source>
</reference>
<evidence type="ECO:0000313" key="2">
    <source>
        <dbReference type="Proteomes" id="UP000001261"/>
    </source>
</evidence>
<dbReference type="Proteomes" id="UP000001261">
    <property type="component" value="Unassembled WGS sequence"/>
</dbReference>
<accession>J3K4W0</accession>
<dbReference type="AlphaFoldDB" id="J3K4W0"/>
<keyword evidence="2" id="KW-1185">Reference proteome</keyword>
<organism evidence="1 2">
    <name type="scientific">Coccidioides immitis (strain RS)</name>
    <name type="common">Valley fever fungus</name>
    <dbReference type="NCBI Taxonomy" id="246410"/>
    <lineage>
        <taxon>Eukaryota</taxon>
        <taxon>Fungi</taxon>
        <taxon>Dikarya</taxon>
        <taxon>Ascomycota</taxon>
        <taxon>Pezizomycotina</taxon>
        <taxon>Eurotiomycetes</taxon>
        <taxon>Eurotiomycetidae</taxon>
        <taxon>Onygenales</taxon>
        <taxon>Onygenaceae</taxon>
        <taxon>Coccidioides</taxon>
    </lineage>
</organism>
<dbReference type="GeneID" id="24164891"/>